<keyword evidence="1" id="KW-1133">Transmembrane helix</keyword>
<organism evidence="2">
    <name type="scientific">uncultured Chloroflexia bacterium</name>
    <dbReference type="NCBI Taxonomy" id="1672391"/>
    <lineage>
        <taxon>Bacteria</taxon>
        <taxon>Bacillati</taxon>
        <taxon>Chloroflexota</taxon>
        <taxon>Chloroflexia</taxon>
        <taxon>environmental samples</taxon>
    </lineage>
</organism>
<feature type="transmembrane region" description="Helical" evidence="1">
    <location>
        <begin position="89"/>
        <end position="108"/>
    </location>
</feature>
<evidence type="ECO:0000313" key="2">
    <source>
        <dbReference type="EMBL" id="CAA9276269.1"/>
    </source>
</evidence>
<sequence length="167" mass="18346">MIGANKAAAIGPAHREAANAPFTVAVSKIRLIILRAMYVFIVVGVAVFVWPTYLSQLPGPSHFNGIVLTMLAAFSILCVLGIRYPLQMIPILLWELLWKSMWLLLIALPRWLDGTMDTLTSQTVVDCLVGVVLVPLALPWSYVVANYVKGPSDRLARSRPCRQASST</sequence>
<keyword evidence="1" id="KW-0812">Transmembrane</keyword>
<gene>
    <name evidence="2" type="ORF">AVDCRST_MAG93-2908</name>
</gene>
<protein>
    <submittedName>
        <fullName evidence="2">Uncharacterized protein</fullName>
    </submittedName>
</protein>
<name>A0A6J4JC58_9CHLR</name>
<feature type="transmembrane region" description="Helical" evidence="1">
    <location>
        <begin position="128"/>
        <end position="148"/>
    </location>
</feature>
<feature type="transmembrane region" description="Helical" evidence="1">
    <location>
        <begin position="62"/>
        <end position="82"/>
    </location>
</feature>
<proteinExistence type="predicted"/>
<dbReference type="AlphaFoldDB" id="A0A6J4JC58"/>
<dbReference type="EMBL" id="CADCTR010000995">
    <property type="protein sequence ID" value="CAA9276269.1"/>
    <property type="molecule type" value="Genomic_DNA"/>
</dbReference>
<keyword evidence="1" id="KW-0472">Membrane</keyword>
<feature type="transmembrane region" description="Helical" evidence="1">
    <location>
        <begin position="32"/>
        <end position="50"/>
    </location>
</feature>
<accession>A0A6J4JC58</accession>
<evidence type="ECO:0000256" key="1">
    <source>
        <dbReference type="SAM" id="Phobius"/>
    </source>
</evidence>
<reference evidence="2" key="1">
    <citation type="submission" date="2020-02" db="EMBL/GenBank/DDBJ databases">
        <authorList>
            <person name="Meier V. D."/>
        </authorList>
    </citation>
    <scope>NUCLEOTIDE SEQUENCE</scope>
    <source>
        <strain evidence="2">AVDCRST_MAG93</strain>
    </source>
</reference>